<dbReference type="RefSeq" id="WP_114018866.1">
    <property type="nucleotide sequence ID" value="NZ_QOIM01000045.1"/>
</dbReference>
<dbReference type="GO" id="GO:0003700">
    <property type="term" value="F:DNA-binding transcription factor activity"/>
    <property type="evidence" value="ECO:0007669"/>
    <property type="project" value="TreeGrafter"/>
</dbReference>
<comment type="caution">
    <text evidence="6">The sequence shown here is derived from an EMBL/GenBank/DDBJ whole genome shotgun (WGS) entry which is preliminary data.</text>
</comment>
<evidence type="ECO:0000313" key="6">
    <source>
        <dbReference type="EMBL" id="RCG14139.1"/>
    </source>
</evidence>
<evidence type="ECO:0000313" key="7">
    <source>
        <dbReference type="Proteomes" id="UP000253507"/>
    </source>
</evidence>
<gene>
    <name evidence="6" type="ORF">DQ392_30060</name>
</gene>
<keyword evidence="2 4" id="KW-0238">DNA-binding</keyword>
<dbReference type="PROSITE" id="PS50977">
    <property type="entry name" value="HTH_TETR_2"/>
    <property type="match status" value="1"/>
</dbReference>
<dbReference type="EMBL" id="QOIM01000045">
    <property type="protein sequence ID" value="RCG14139.1"/>
    <property type="molecule type" value="Genomic_DNA"/>
</dbReference>
<keyword evidence="7" id="KW-1185">Reference proteome</keyword>
<dbReference type="GO" id="GO:0000976">
    <property type="term" value="F:transcription cis-regulatory region binding"/>
    <property type="evidence" value="ECO:0007669"/>
    <property type="project" value="TreeGrafter"/>
</dbReference>
<dbReference type="Gene3D" id="1.10.10.60">
    <property type="entry name" value="Homeodomain-like"/>
    <property type="match status" value="1"/>
</dbReference>
<dbReference type="OrthoDB" id="3472897at2"/>
<accession>A0A367E8N3</accession>
<dbReference type="PANTHER" id="PTHR30055">
    <property type="entry name" value="HTH-TYPE TRANSCRIPTIONAL REGULATOR RUTR"/>
    <property type="match status" value="1"/>
</dbReference>
<feature type="DNA-binding region" description="H-T-H motif" evidence="4">
    <location>
        <begin position="27"/>
        <end position="46"/>
    </location>
</feature>
<evidence type="ECO:0000259" key="5">
    <source>
        <dbReference type="PROSITE" id="PS50977"/>
    </source>
</evidence>
<dbReference type="AlphaFoldDB" id="A0A367E8N3"/>
<dbReference type="InterPro" id="IPR009057">
    <property type="entry name" value="Homeodomain-like_sf"/>
</dbReference>
<evidence type="ECO:0000256" key="4">
    <source>
        <dbReference type="PROSITE-ProRule" id="PRU00335"/>
    </source>
</evidence>
<keyword evidence="1" id="KW-0805">Transcription regulation</keyword>
<sequence length="196" mass="21324">MPPRPTRTRILDAAHELMRSEGLLRTTTKEIAKAAGCSEAALYKHFASKEELFTGVLDERLPRLGATLERLRDDPGAGSVEENLAEVARHAAVFYAETFPIAASLFADRRLKDRHERAMREMGVGPHVPISRLDAYLRAEQETGRISPDADTYAAAALLMGACAHRAFAYGAVDGPPVPLDDFALQLARTVVDGIG</sequence>
<dbReference type="Pfam" id="PF00440">
    <property type="entry name" value="TetR_N"/>
    <property type="match status" value="1"/>
</dbReference>
<dbReference type="InterPro" id="IPR050109">
    <property type="entry name" value="HTH-type_TetR-like_transc_reg"/>
</dbReference>
<evidence type="ECO:0000256" key="1">
    <source>
        <dbReference type="ARBA" id="ARBA00023015"/>
    </source>
</evidence>
<reference evidence="6 7" key="1">
    <citation type="submission" date="2018-06" db="EMBL/GenBank/DDBJ databases">
        <title>Streptomyces reniochalinae sp. nov. and Streptomyces diacarnus sp. nov. from marine sponges.</title>
        <authorList>
            <person name="Li L."/>
        </authorList>
    </citation>
    <scope>NUCLEOTIDE SEQUENCE [LARGE SCALE GENOMIC DNA]</scope>
    <source>
        <strain evidence="6 7">LHW50302</strain>
    </source>
</reference>
<dbReference type="PANTHER" id="PTHR30055:SF238">
    <property type="entry name" value="MYCOFACTOCIN BIOSYNTHESIS TRANSCRIPTIONAL REGULATOR MFTR-RELATED"/>
    <property type="match status" value="1"/>
</dbReference>
<dbReference type="SUPFAM" id="SSF46689">
    <property type="entry name" value="Homeodomain-like"/>
    <property type="match status" value="1"/>
</dbReference>
<dbReference type="Proteomes" id="UP000253507">
    <property type="component" value="Unassembled WGS sequence"/>
</dbReference>
<dbReference type="InterPro" id="IPR001647">
    <property type="entry name" value="HTH_TetR"/>
</dbReference>
<dbReference type="Gene3D" id="1.10.357.10">
    <property type="entry name" value="Tetracycline Repressor, domain 2"/>
    <property type="match status" value="1"/>
</dbReference>
<dbReference type="SUPFAM" id="SSF48498">
    <property type="entry name" value="Tetracyclin repressor-like, C-terminal domain"/>
    <property type="match status" value="1"/>
</dbReference>
<evidence type="ECO:0000256" key="2">
    <source>
        <dbReference type="ARBA" id="ARBA00023125"/>
    </source>
</evidence>
<keyword evidence="3" id="KW-0804">Transcription</keyword>
<feature type="domain" description="HTH tetR-type" evidence="5">
    <location>
        <begin position="4"/>
        <end position="64"/>
    </location>
</feature>
<name>A0A367E8N3_9ACTN</name>
<evidence type="ECO:0000256" key="3">
    <source>
        <dbReference type="ARBA" id="ARBA00023163"/>
    </source>
</evidence>
<dbReference type="InterPro" id="IPR036271">
    <property type="entry name" value="Tet_transcr_reg_TetR-rel_C_sf"/>
</dbReference>
<dbReference type="PRINTS" id="PR00455">
    <property type="entry name" value="HTHTETR"/>
</dbReference>
<protein>
    <submittedName>
        <fullName evidence="6">TetR/AcrR family transcriptional regulator</fullName>
    </submittedName>
</protein>
<proteinExistence type="predicted"/>
<organism evidence="6 7">
    <name type="scientific">Streptomyces reniochalinae</name>
    <dbReference type="NCBI Taxonomy" id="2250578"/>
    <lineage>
        <taxon>Bacteria</taxon>
        <taxon>Bacillati</taxon>
        <taxon>Actinomycetota</taxon>
        <taxon>Actinomycetes</taxon>
        <taxon>Kitasatosporales</taxon>
        <taxon>Streptomycetaceae</taxon>
        <taxon>Streptomyces</taxon>
    </lineage>
</organism>